<evidence type="ECO:0000313" key="1">
    <source>
        <dbReference type="EMBL" id="CTP91759.1"/>
    </source>
</evidence>
<organism evidence="1 2">
    <name type="scientific">Xanthomonas graminis pv. phlei</name>
    <dbReference type="NCBI Taxonomy" id="487906"/>
    <lineage>
        <taxon>Bacteria</taxon>
        <taxon>Pseudomonadati</taxon>
        <taxon>Pseudomonadota</taxon>
        <taxon>Gammaproteobacteria</taxon>
        <taxon>Lysobacterales</taxon>
        <taxon>Lysobacteraceae</taxon>
        <taxon>Xanthomonas</taxon>
        <taxon>Xanthomonas translucens group</taxon>
        <taxon>Xanthomonas graminis</taxon>
    </lineage>
</organism>
<dbReference type="Gene3D" id="1.25.40.10">
    <property type="entry name" value="Tetratricopeptide repeat domain"/>
    <property type="match status" value="1"/>
</dbReference>
<dbReference type="EMBL" id="CXOJ01000084">
    <property type="protein sequence ID" value="CTP91759.1"/>
    <property type="molecule type" value="Genomic_DNA"/>
</dbReference>
<evidence type="ECO:0008006" key="3">
    <source>
        <dbReference type="Google" id="ProtNLM"/>
    </source>
</evidence>
<reference evidence="1 2" key="1">
    <citation type="submission" date="2015-07" db="EMBL/GenBank/DDBJ databases">
        <authorList>
            <person name="Noorani M."/>
        </authorList>
    </citation>
    <scope>NUCLEOTIDE SEQUENCE [LARGE SCALE GENOMIC DNA]</scope>
    <source>
        <strain evidence="1">LMG730</strain>
    </source>
</reference>
<dbReference type="AlphaFoldDB" id="A0A0K3A5L6"/>
<dbReference type="Pfam" id="PF13424">
    <property type="entry name" value="TPR_12"/>
    <property type="match status" value="1"/>
</dbReference>
<name>A0A0K3A5L6_9XANT</name>
<gene>
    <name evidence="1" type="ORF">XTPLMG730_3265</name>
</gene>
<accession>A0A0K3A5L6</accession>
<evidence type="ECO:0000313" key="2">
    <source>
        <dbReference type="Proteomes" id="UP000045978"/>
    </source>
</evidence>
<dbReference type="InterPro" id="IPR019734">
    <property type="entry name" value="TPR_rpt"/>
</dbReference>
<dbReference type="SUPFAM" id="SSF48452">
    <property type="entry name" value="TPR-like"/>
    <property type="match status" value="1"/>
</dbReference>
<sequence length="88" mass="9652">MQASGSEVGASYALIHLAQSHYYRGQLERAETICRQALVIAQRQQQLDPTLQAVGQCLLAQLQCEHGRYDEAADCLQPALGSLEQHDG</sequence>
<dbReference type="SMART" id="SM00028">
    <property type="entry name" value="TPR"/>
    <property type="match status" value="2"/>
</dbReference>
<proteinExistence type="predicted"/>
<protein>
    <recommendedName>
        <fullName evidence="3">MalT-like TPR region domain-containing protein</fullName>
    </recommendedName>
</protein>
<dbReference type="Proteomes" id="UP000045978">
    <property type="component" value="Unassembled WGS sequence"/>
</dbReference>
<dbReference type="InterPro" id="IPR011990">
    <property type="entry name" value="TPR-like_helical_dom_sf"/>
</dbReference>